<reference evidence="3" key="1">
    <citation type="submission" date="2016-10" db="EMBL/GenBank/DDBJ databases">
        <authorList>
            <person name="Varghese N."/>
            <person name="Submissions S."/>
        </authorList>
    </citation>
    <scope>NUCLEOTIDE SEQUENCE [LARGE SCALE GENOMIC DNA]</scope>
    <source>
        <strain evidence="3">ANC 5109</strain>
    </source>
</reference>
<keyword evidence="1" id="KW-1133">Transmembrane helix</keyword>
<gene>
    <name evidence="2" type="ORF">SAMN05421643_104129</name>
</gene>
<proteinExistence type="predicted"/>
<dbReference type="STRING" id="595670.SAMN05421643_104129"/>
<evidence type="ECO:0000313" key="3">
    <source>
        <dbReference type="Proteomes" id="UP000199035"/>
    </source>
</evidence>
<keyword evidence="1" id="KW-0472">Membrane</keyword>
<evidence type="ECO:0000256" key="1">
    <source>
        <dbReference type="SAM" id="Phobius"/>
    </source>
</evidence>
<feature type="transmembrane region" description="Helical" evidence="1">
    <location>
        <begin position="20"/>
        <end position="40"/>
    </location>
</feature>
<dbReference type="NCBIfam" id="NF040911">
    <property type="entry name" value="KGW_Acineto"/>
    <property type="match status" value="1"/>
</dbReference>
<dbReference type="Proteomes" id="UP000199035">
    <property type="component" value="Unassembled WGS sequence"/>
</dbReference>
<sequence length="42" mass="4849">MLKTMTYTSVDKTALRKKGWKLFVVVVSLQLIFLILGYALQM</sequence>
<keyword evidence="3" id="KW-1185">Reference proteome</keyword>
<protein>
    <submittedName>
        <fullName evidence="2">Uncharacterized protein</fullName>
    </submittedName>
</protein>
<keyword evidence="1" id="KW-0812">Transmembrane</keyword>
<dbReference type="EMBL" id="FNPK01000004">
    <property type="protein sequence ID" value="SDY15345.1"/>
    <property type="molecule type" value="Genomic_DNA"/>
</dbReference>
<evidence type="ECO:0000313" key="2">
    <source>
        <dbReference type="EMBL" id="SDY15345.1"/>
    </source>
</evidence>
<organism evidence="2 3">
    <name type="scientific">Acinetobacter kyonggiensis</name>
    <dbReference type="NCBI Taxonomy" id="595670"/>
    <lineage>
        <taxon>Bacteria</taxon>
        <taxon>Pseudomonadati</taxon>
        <taxon>Pseudomonadota</taxon>
        <taxon>Gammaproteobacteria</taxon>
        <taxon>Moraxellales</taxon>
        <taxon>Moraxellaceae</taxon>
        <taxon>Acinetobacter</taxon>
    </lineage>
</organism>
<dbReference type="RefSeq" id="WP_004648351.1">
    <property type="nucleotide sequence ID" value="NZ_FNPK01000004.1"/>
</dbReference>
<dbReference type="AlphaFoldDB" id="A0A1H3HJF4"/>
<name>A0A1H3HJF4_9GAMM</name>
<accession>A0A1H3HJF4</accession>